<evidence type="ECO:0000313" key="3">
    <source>
        <dbReference type="Proteomes" id="UP000326912"/>
    </source>
</evidence>
<dbReference type="EMBL" id="BKZW01000001">
    <property type="protein sequence ID" value="GER89238.1"/>
    <property type="molecule type" value="Genomic_DNA"/>
</dbReference>
<accession>A0A5J4KHL6</accession>
<feature type="transmembrane region" description="Helical" evidence="1">
    <location>
        <begin position="139"/>
        <end position="158"/>
    </location>
</feature>
<name>A0A5J4KHL6_9CHLR</name>
<gene>
    <name evidence="2" type="ORF">KDW_34000</name>
</gene>
<sequence>MTGMKTYDIVVRLNDINELFTLPPQDVFADQVRFVPGIEVIRSQVKPHMLKHDNRSRIVMVLPKKYDEPDLVTKLKNAISCYCHFKIWQNHDVAATLKNDSLRALVIGTLFMALGLFILGYLDILPAFISTFLNDGFNVAFWVILWRPVDFLLFDLTASMRETRIYKYIARMDIVVHFE</sequence>
<feature type="transmembrane region" description="Helical" evidence="1">
    <location>
        <begin position="105"/>
        <end position="133"/>
    </location>
</feature>
<keyword evidence="3" id="KW-1185">Reference proteome</keyword>
<evidence type="ECO:0000256" key="1">
    <source>
        <dbReference type="SAM" id="Phobius"/>
    </source>
</evidence>
<keyword evidence="1" id="KW-1133">Transmembrane helix</keyword>
<protein>
    <submittedName>
        <fullName evidence="2">Uncharacterized protein</fullName>
    </submittedName>
</protein>
<comment type="caution">
    <text evidence="2">The sequence shown here is derived from an EMBL/GenBank/DDBJ whole genome shotgun (WGS) entry which is preliminary data.</text>
</comment>
<dbReference type="RefSeq" id="WP_151757026.1">
    <property type="nucleotide sequence ID" value="NZ_BKZW01000001.1"/>
</dbReference>
<keyword evidence="1" id="KW-0812">Transmembrane</keyword>
<organism evidence="2 3">
    <name type="scientific">Dictyobacter vulcani</name>
    <dbReference type="NCBI Taxonomy" id="2607529"/>
    <lineage>
        <taxon>Bacteria</taxon>
        <taxon>Bacillati</taxon>
        <taxon>Chloroflexota</taxon>
        <taxon>Ktedonobacteria</taxon>
        <taxon>Ktedonobacterales</taxon>
        <taxon>Dictyobacteraceae</taxon>
        <taxon>Dictyobacter</taxon>
    </lineage>
</organism>
<dbReference type="AlphaFoldDB" id="A0A5J4KHL6"/>
<reference evidence="2 3" key="1">
    <citation type="submission" date="2019-10" db="EMBL/GenBank/DDBJ databases">
        <title>Dictyobacter vulcani sp. nov., within the class Ktedonobacteria, isolated from soil of volcanic Mt. Zao.</title>
        <authorList>
            <person name="Zheng Y."/>
            <person name="Wang C.M."/>
            <person name="Sakai Y."/>
            <person name="Abe K."/>
            <person name="Yokota A."/>
            <person name="Yabe S."/>
        </authorList>
    </citation>
    <scope>NUCLEOTIDE SEQUENCE [LARGE SCALE GENOMIC DNA]</scope>
    <source>
        <strain evidence="2 3">W12</strain>
    </source>
</reference>
<dbReference type="Proteomes" id="UP000326912">
    <property type="component" value="Unassembled WGS sequence"/>
</dbReference>
<keyword evidence="1" id="KW-0472">Membrane</keyword>
<proteinExistence type="predicted"/>
<evidence type="ECO:0000313" key="2">
    <source>
        <dbReference type="EMBL" id="GER89238.1"/>
    </source>
</evidence>